<feature type="domain" description="Carbamoyltransferase" evidence="1">
    <location>
        <begin position="227"/>
        <end position="288"/>
    </location>
</feature>
<proteinExistence type="predicted"/>
<dbReference type="GO" id="GO:0003824">
    <property type="term" value="F:catalytic activity"/>
    <property type="evidence" value="ECO:0007669"/>
    <property type="project" value="InterPro"/>
</dbReference>
<protein>
    <recommendedName>
        <fullName evidence="1">Carbamoyltransferase domain-containing protein</fullName>
    </recommendedName>
</protein>
<dbReference type="AlphaFoldDB" id="A0A3S0RLM1"/>
<accession>A0A3S0RLM1</accession>
<organism evidence="2 3">
    <name type="scientific">Dyella choica</name>
    <dbReference type="NCBI Taxonomy" id="1927959"/>
    <lineage>
        <taxon>Bacteria</taxon>
        <taxon>Pseudomonadati</taxon>
        <taxon>Pseudomonadota</taxon>
        <taxon>Gammaproteobacteria</taxon>
        <taxon>Lysobacterales</taxon>
        <taxon>Rhodanobacteraceae</taxon>
        <taxon>Dyella</taxon>
    </lineage>
</organism>
<name>A0A3S0RLM1_9GAMM</name>
<dbReference type="Gene3D" id="3.30.420.40">
    <property type="match status" value="2"/>
</dbReference>
<keyword evidence="3" id="KW-1185">Reference proteome</keyword>
<dbReference type="SUPFAM" id="SSF53067">
    <property type="entry name" value="Actin-like ATPase domain"/>
    <property type="match status" value="1"/>
</dbReference>
<dbReference type="InterPro" id="IPR043129">
    <property type="entry name" value="ATPase_NBD"/>
</dbReference>
<dbReference type="EMBL" id="RYYV01000004">
    <property type="protein sequence ID" value="RUL77529.1"/>
    <property type="molecule type" value="Genomic_DNA"/>
</dbReference>
<dbReference type="InterPro" id="IPR003696">
    <property type="entry name" value="Carbtransf_dom"/>
</dbReference>
<sequence length="301" mass="32093">MPRTRECEAWRSDTPWRLTNDGNFSGRAAEDTSTCHRNREETVYTLGVALSHHPCACLLGERGSPVSIEEAQLSGQCEQVLPGDYGLHPMSMPERSVEYCLSSAGIAYVDVDVIVFCDASPAASRSRRLTVADCVLRLPCSPQSRMLVVDPALAQAYSALHASGYDEAAILIISGSEGGAVRLGGAPGAFVPPLERADIFHASAGGICKLARVSRDQLDPSGARSSFEETMLSLSALALEKTGCTCLCLAGDPALNQALCSRIRHALPVSEVFVQPAVHDGTAFGAALYGWQYEQSSSLHH</sequence>
<evidence type="ECO:0000313" key="2">
    <source>
        <dbReference type="EMBL" id="RUL77529.1"/>
    </source>
</evidence>
<evidence type="ECO:0000313" key="3">
    <source>
        <dbReference type="Proteomes" id="UP000274358"/>
    </source>
</evidence>
<dbReference type="PANTHER" id="PTHR34847">
    <property type="entry name" value="NODULATION PROTEIN U"/>
    <property type="match status" value="1"/>
</dbReference>
<comment type="caution">
    <text evidence="2">The sequence shown here is derived from an EMBL/GenBank/DDBJ whole genome shotgun (WGS) entry which is preliminary data.</text>
</comment>
<evidence type="ECO:0000259" key="1">
    <source>
        <dbReference type="Pfam" id="PF02543"/>
    </source>
</evidence>
<dbReference type="PANTHER" id="PTHR34847:SF1">
    <property type="entry name" value="NODULATION PROTEIN U"/>
    <property type="match status" value="1"/>
</dbReference>
<dbReference type="Pfam" id="PF02543">
    <property type="entry name" value="Carbam_trans_N"/>
    <property type="match status" value="1"/>
</dbReference>
<dbReference type="Proteomes" id="UP000274358">
    <property type="component" value="Unassembled WGS sequence"/>
</dbReference>
<dbReference type="InterPro" id="IPR051338">
    <property type="entry name" value="NodU/CmcH_Carbamoyltrnsfr"/>
</dbReference>
<reference evidence="2 3" key="1">
    <citation type="submission" date="2018-12" db="EMBL/GenBank/DDBJ databases">
        <title>Dyella dinghuensis sp. nov. DHOA06 and Dyella choica sp. nov. 4M-K27, isolated from forest soil.</title>
        <authorList>
            <person name="Qiu L.-H."/>
            <person name="Gao Z.-H."/>
        </authorList>
    </citation>
    <scope>NUCLEOTIDE SEQUENCE [LARGE SCALE GENOMIC DNA]</scope>
    <source>
        <strain evidence="2 3">4M-K27</strain>
    </source>
</reference>
<gene>
    <name evidence="2" type="ORF">EKH80_06480</name>
</gene>